<evidence type="ECO:0000256" key="1">
    <source>
        <dbReference type="SAM" id="Phobius"/>
    </source>
</evidence>
<dbReference type="PIRSF" id="PIRSF031501">
    <property type="entry name" value="QueT"/>
    <property type="match status" value="1"/>
</dbReference>
<dbReference type="PANTHER" id="PTHR40044">
    <property type="entry name" value="INTEGRAL MEMBRANE PROTEIN-RELATED"/>
    <property type="match status" value="1"/>
</dbReference>
<feature type="transmembrane region" description="Helical" evidence="1">
    <location>
        <begin position="6"/>
        <end position="26"/>
    </location>
</feature>
<keyword evidence="3" id="KW-1185">Reference proteome</keyword>
<dbReference type="KEGG" id="xak:KIMC2_01940"/>
<dbReference type="Proteomes" id="UP001321804">
    <property type="component" value="Chromosome"/>
</dbReference>
<reference evidence="2 3" key="1">
    <citation type="journal article" date="2023" name="Microbiol. Spectr.">
        <title>Symbiosis of Carpenter Bees with Uncharacterized Lactic Acid Bacteria Showing NAD Auxotrophy.</title>
        <authorList>
            <person name="Kawasaki S."/>
            <person name="Ozawa K."/>
            <person name="Mori T."/>
            <person name="Yamamoto A."/>
            <person name="Ito M."/>
            <person name="Ohkuma M."/>
            <person name="Sakamoto M."/>
            <person name="Matsutani M."/>
        </authorList>
    </citation>
    <scope>NUCLEOTIDE SEQUENCE [LARGE SCALE GENOMIC DNA]</scope>
    <source>
        <strain evidence="2 3">KimC2</strain>
    </source>
</reference>
<dbReference type="PANTHER" id="PTHR40044:SF1">
    <property type="entry name" value="INTEGRAL MEMBRANE PROTEIN"/>
    <property type="match status" value="1"/>
</dbReference>
<protein>
    <submittedName>
        <fullName evidence="2">Membrane protein</fullName>
    </submittedName>
</protein>
<sequence length="164" mass="18291">MSIKNIAKLAVVAALYVVLTNIIPGVEFGPVQFRISEALNFLIFYNYRYIYSLGVGCAVANFLGSPIKLDVLIGTAQTVLVLALIYLITKNMKNVIAKYVTLDVIFSLSMFIIAWEMWLDGIVKKSVLFPTYLGLVLSEAVILTISGIVMYLIQEKKLINLYLD</sequence>
<accession>A0AAU9DFZ4</accession>
<organism evidence="2 3">
    <name type="scientific">Xylocopilactobacillus apis</name>
    <dbReference type="NCBI Taxonomy" id="2932183"/>
    <lineage>
        <taxon>Bacteria</taxon>
        <taxon>Bacillati</taxon>
        <taxon>Bacillota</taxon>
        <taxon>Bacilli</taxon>
        <taxon>Lactobacillales</taxon>
        <taxon>Lactobacillaceae</taxon>
        <taxon>Xylocopilactobacillus</taxon>
    </lineage>
</organism>
<dbReference type="AlphaFoldDB" id="A0AAU9DFZ4"/>
<dbReference type="EMBL" id="AP026801">
    <property type="protein sequence ID" value="BDR55632.1"/>
    <property type="molecule type" value="Genomic_DNA"/>
</dbReference>
<evidence type="ECO:0000313" key="3">
    <source>
        <dbReference type="Proteomes" id="UP001321804"/>
    </source>
</evidence>
<name>A0AAU9DFZ4_9LACO</name>
<keyword evidence="1" id="KW-0812">Transmembrane</keyword>
<evidence type="ECO:0000313" key="2">
    <source>
        <dbReference type="EMBL" id="BDR55632.1"/>
    </source>
</evidence>
<gene>
    <name evidence="2" type="ORF">KIMC2_01940</name>
</gene>
<dbReference type="InterPro" id="IPR010387">
    <property type="entry name" value="QueT"/>
</dbReference>
<feature type="transmembrane region" description="Helical" evidence="1">
    <location>
        <begin position="69"/>
        <end position="88"/>
    </location>
</feature>
<feature type="transmembrane region" description="Helical" evidence="1">
    <location>
        <begin position="100"/>
        <end position="119"/>
    </location>
</feature>
<keyword evidence="1" id="KW-1133">Transmembrane helix</keyword>
<proteinExistence type="predicted"/>
<dbReference type="RefSeq" id="WP_317697124.1">
    <property type="nucleotide sequence ID" value="NZ_AP026801.1"/>
</dbReference>
<dbReference type="Pfam" id="PF06177">
    <property type="entry name" value="QueT"/>
    <property type="match status" value="1"/>
</dbReference>
<feature type="transmembrane region" description="Helical" evidence="1">
    <location>
        <begin position="131"/>
        <end position="153"/>
    </location>
</feature>
<keyword evidence="1" id="KW-0472">Membrane</keyword>